<evidence type="ECO:0000256" key="1">
    <source>
        <dbReference type="ARBA" id="ARBA00023015"/>
    </source>
</evidence>
<dbReference type="Pfam" id="PF16495">
    <property type="entry name" value="SWIRM-assoc_1"/>
    <property type="match status" value="1"/>
</dbReference>
<organism evidence="10 11">
    <name type="scientific">Wickerhamomyces pijperi</name>
    <name type="common">Yeast</name>
    <name type="synonym">Pichia pijperi</name>
    <dbReference type="NCBI Taxonomy" id="599730"/>
    <lineage>
        <taxon>Eukaryota</taxon>
        <taxon>Fungi</taxon>
        <taxon>Dikarya</taxon>
        <taxon>Ascomycota</taxon>
        <taxon>Saccharomycotina</taxon>
        <taxon>Saccharomycetes</taxon>
        <taxon>Phaffomycetales</taxon>
        <taxon>Wickerhamomycetaceae</taxon>
        <taxon>Wickerhamomyces</taxon>
    </lineage>
</organism>
<dbReference type="AlphaFoldDB" id="A0A9P8PRH7"/>
<dbReference type="PANTHER" id="PTHR12802">
    <property type="entry name" value="SWI/SNF COMPLEX-RELATED"/>
    <property type="match status" value="1"/>
</dbReference>
<dbReference type="EMBL" id="JAEUBG010005289">
    <property type="protein sequence ID" value="KAH3676330.1"/>
    <property type="molecule type" value="Genomic_DNA"/>
</dbReference>
<feature type="compositionally biased region" description="Polar residues" evidence="6">
    <location>
        <begin position="1"/>
        <end position="15"/>
    </location>
</feature>
<keyword evidence="4" id="KW-0539">Nucleus</keyword>
<evidence type="ECO:0000259" key="9">
    <source>
        <dbReference type="PROSITE" id="PS51293"/>
    </source>
</evidence>
<reference evidence="10" key="1">
    <citation type="journal article" date="2021" name="Open Biol.">
        <title>Shared evolutionary footprints suggest mitochondrial oxidative damage underlies multiple complex I losses in fungi.</title>
        <authorList>
            <person name="Schikora-Tamarit M.A."/>
            <person name="Marcet-Houben M."/>
            <person name="Nosek J."/>
            <person name="Gabaldon T."/>
        </authorList>
    </citation>
    <scope>NUCLEOTIDE SEQUENCE</scope>
    <source>
        <strain evidence="10">CBS2887</strain>
    </source>
</reference>
<dbReference type="PROSITE" id="PS50934">
    <property type="entry name" value="SWIRM"/>
    <property type="match status" value="1"/>
</dbReference>
<comment type="caution">
    <text evidence="10">The sequence shown here is derived from an EMBL/GenBank/DDBJ whole genome shotgun (WGS) entry which is preliminary data.</text>
</comment>
<dbReference type="PANTHER" id="PTHR12802:SF41">
    <property type="entry name" value="BRAHMA ASSOCIATED PROTEIN 155 KDA"/>
    <property type="match status" value="1"/>
</dbReference>
<evidence type="ECO:0000259" key="7">
    <source>
        <dbReference type="PROSITE" id="PS50090"/>
    </source>
</evidence>
<feature type="compositionally biased region" description="Basic and acidic residues" evidence="6">
    <location>
        <begin position="580"/>
        <end position="592"/>
    </location>
</feature>
<dbReference type="InterPro" id="IPR009057">
    <property type="entry name" value="Homeodomain-like_sf"/>
</dbReference>
<feature type="domain" description="SWIRM" evidence="8">
    <location>
        <begin position="104"/>
        <end position="201"/>
    </location>
</feature>
<feature type="region of interest" description="Disordered" evidence="6">
    <location>
        <begin position="569"/>
        <end position="604"/>
    </location>
</feature>
<evidence type="ECO:0000256" key="2">
    <source>
        <dbReference type="ARBA" id="ARBA00023125"/>
    </source>
</evidence>
<feature type="compositionally biased region" description="Polar residues" evidence="6">
    <location>
        <begin position="59"/>
        <end position="76"/>
    </location>
</feature>
<dbReference type="InterPro" id="IPR007526">
    <property type="entry name" value="SWIRM"/>
</dbReference>
<dbReference type="InterPro" id="IPR017884">
    <property type="entry name" value="SANT_dom"/>
</dbReference>
<dbReference type="InterPro" id="IPR032451">
    <property type="entry name" value="SMARCC_C"/>
</dbReference>
<evidence type="ECO:0000256" key="5">
    <source>
        <dbReference type="SAM" id="Coils"/>
    </source>
</evidence>
<reference evidence="10" key="2">
    <citation type="submission" date="2021-01" db="EMBL/GenBank/DDBJ databases">
        <authorList>
            <person name="Schikora-Tamarit M.A."/>
        </authorList>
    </citation>
    <scope>NUCLEOTIDE SEQUENCE</scope>
    <source>
        <strain evidence="10">CBS2887</strain>
    </source>
</reference>
<keyword evidence="2" id="KW-0238">DNA-binding</keyword>
<dbReference type="PROSITE" id="PS50090">
    <property type="entry name" value="MYB_LIKE"/>
    <property type="match status" value="1"/>
</dbReference>
<feature type="domain" description="SANT" evidence="9">
    <location>
        <begin position="344"/>
        <end position="395"/>
    </location>
</feature>
<dbReference type="Proteomes" id="UP000774326">
    <property type="component" value="Unassembled WGS sequence"/>
</dbReference>
<proteinExistence type="predicted"/>
<name>A0A9P8PRH7_WICPI</name>
<dbReference type="FunFam" id="1.10.10.10:FF:000020">
    <property type="entry name" value="SWI/SNF complex subunit SMARCC2 isoform c"/>
    <property type="match status" value="1"/>
</dbReference>
<dbReference type="CDD" id="cd00167">
    <property type="entry name" value="SANT"/>
    <property type="match status" value="1"/>
</dbReference>
<evidence type="ECO:0000256" key="6">
    <source>
        <dbReference type="SAM" id="MobiDB-lite"/>
    </source>
</evidence>
<keyword evidence="5" id="KW-0175">Coiled coil</keyword>
<dbReference type="FunFam" id="1.10.10.60:FF:000014">
    <property type="entry name" value="SWI/SNF complex subunit SMARCC2 isoform C"/>
    <property type="match status" value="1"/>
</dbReference>
<dbReference type="Pfam" id="PF04433">
    <property type="entry name" value="SWIRM"/>
    <property type="match status" value="1"/>
</dbReference>
<dbReference type="Pfam" id="PF00249">
    <property type="entry name" value="Myb_DNA-binding"/>
    <property type="match status" value="1"/>
</dbReference>
<keyword evidence="1" id="KW-0805">Transcription regulation</keyword>
<evidence type="ECO:0000256" key="4">
    <source>
        <dbReference type="ARBA" id="ARBA00023242"/>
    </source>
</evidence>
<dbReference type="OrthoDB" id="118550at2759"/>
<evidence type="ECO:0000256" key="3">
    <source>
        <dbReference type="ARBA" id="ARBA00023163"/>
    </source>
</evidence>
<dbReference type="Gene3D" id="1.10.10.10">
    <property type="entry name" value="Winged helix-like DNA-binding domain superfamily/Winged helix DNA-binding domain"/>
    <property type="match status" value="1"/>
</dbReference>
<feature type="domain" description="Myb-like" evidence="7">
    <location>
        <begin position="341"/>
        <end position="391"/>
    </location>
</feature>
<dbReference type="Gene3D" id="1.10.10.60">
    <property type="entry name" value="Homeodomain-like"/>
    <property type="match status" value="1"/>
</dbReference>
<evidence type="ECO:0000313" key="11">
    <source>
        <dbReference type="Proteomes" id="UP000774326"/>
    </source>
</evidence>
<feature type="coiled-coil region" evidence="5">
    <location>
        <begin position="465"/>
        <end position="525"/>
    </location>
</feature>
<protein>
    <submittedName>
        <fullName evidence="10">Uncharacterized protein</fullName>
    </submittedName>
</protein>
<dbReference type="SMART" id="SM00717">
    <property type="entry name" value="SANT"/>
    <property type="match status" value="1"/>
</dbReference>
<dbReference type="SUPFAM" id="SSF46689">
    <property type="entry name" value="Homeodomain-like"/>
    <property type="match status" value="2"/>
</dbReference>
<dbReference type="PROSITE" id="PS51293">
    <property type="entry name" value="SANT"/>
    <property type="match status" value="1"/>
</dbReference>
<feature type="region of interest" description="Disordered" evidence="6">
    <location>
        <begin position="1"/>
        <end position="77"/>
    </location>
</feature>
<keyword evidence="3" id="KW-0804">Transcription</keyword>
<evidence type="ECO:0000313" key="10">
    <source>
        <dbReference type="EMBL" id="KAH3676330.1"/>
    </source>
</evidence>
<dbReference type="InterPro" id="IPR036388">
    <property type="entry name" value="WH-like_DNA-bd_sf"/>
</dbReference>
<evidence type="ECO:0000259" key="8">
    <source>
        <dbReference type="PROSITE" id="PS50934"/>
    </source>
</evidence>
<sequence>MSEQEPAASTPQENIASVEEPIAPQEETILDQEEPPQVEVETDVNMVEASGDHVKETQPENNDVNNNVAEQDSTEPAIQVDYAEESKKIEEKSRNYLARQTKPVIIPSFAAWFDFSKIHEVEKRSLPEFFSNNSRFKTEQTYRDIRDFMIHTYRLNPFEYLTLTAVRRNIATDVASIVRIHAFLEQWGLINYQIDPKTKPSLLGPQYTGHFQIVLDTPEGFKPFIPENAQITNTPELTTAADAKAGSKKRQRVDTDSIPLNLEIRRNVYDSSQDAVALNEQEKLTVNANTKNFTCNITGNDSTEVRYHNLKSKASVSSRVFKEGQFSANFQASDFIRLERLREITNNTWTDQETLLLLEGIELFNNDWEKIAFHIGTRSKEESIKKFIQLPIEDKYLSQRLKNVKIEHQSSDFSTNEAVQETIRFLIEKADPQFASKNFLENNDDVKKAASLALGSLIGNATKAKESSKEESAELLKEVVELEINNVEAKLQKLSILEQDLIKQRKEVEAEKQQLIVDRLALRRQTINVHNKLVQATKQKDPHAALKISQEAIELAYKSFRSSIIKQAPKAQTAAGEETEASKANESEKQNVENDEMVPLSQASPETFKLWTF</sequence>
<dbReference type="GO" id="GO:0003677">
    <property type="term" value="F:DNA binding"/>
    <property type="evidence" value="ECO:0007669"/>
    <property type="project" value="UniProtKB-KW"/>
</dbReference>
<dbReference type="GO" id="GO:0006355">
    <property type="term" value="P:regulation of DNA-templated transcription"/>
    <property type="evidence" value="ECO:0007669"/>
    <property type="project" value="UniProtKB-ARBA"/>
</dbReference>
<accession>A0A9P8PRH7</accession>
<keyword evidence="11" id="KW-1185">Reference proteome</keyword>
<gene>
    <name evidence="10" type="ORF">WICPIJ_009140</name>
</gene>
<dbReference type="GO" id="GO:0006338">
    <property type="term" value="P:chromatin remodeling"/>
    <property type="evidence" value="ECO:0007669"/>
    <property type="project" value="UniProtKB-ARBA"/>
</dbReference>
<dbReference type="InterPro" id="IPR001005">
    <property type="entry name" value="SANT/Myb"/>
</dbReference>
<feature type="compositionally biased region" description="Acidic residues" evidence="6">
    <location>
        <begin position="28"/>
        <end position="42"/>
    </location>
</feature>